<evidence type="ECO:0000256" key="9">
    <source>
        <dbReference type="RuleBase" id="RU363066"/>
    </source>
</evidence>
<dbReference type="EMBL" id="JBHUGH010000001">
    <property type="protein sequence ID" value="MFD1910632.1"/>
    <property type="molecule type" value="Genomic_DNA"/>
</dbReference>
<reference evidence="11" key="1">
    <citation type="journal article" date="2019" name="Int. J. Syst. Evol. Microbiol.">
        <title>The Global Catalogue of Microorganisms (GCM) 10K type strain sequencing project: providing services to taxonomists for standard genome sequencing and annotation.</title>
        <authorList>
            <consortium name="The Broad Institute Genomics Platform"/>
            <consortium name="The Broad Institute Genome Sequencing Center for Infectious Disease"/>
            <person name="Wu L."/>
            <person name="Ma J."/>
        </authorList>
    </citation>
    <scope>NUCLEOTIDE SEQUENCE [LARGE SCALE GENOMIC DNA]</scope>
    <source>
        <strain evidence="11">CGMCC 4.7242</strain>
    </source>
</reference>
<evidence type="ECO:0000256" key="5">
    <source>
        <dbReference type="ARBA" id="ARBA00022741"/>
    </source>
</evidence>
<dbReference type="EC" id="2.7.1.12" evidence="3 9"/>
<evidence type="ECO:0000313" key="11">
    <source>
        <dbReference type="Proteomes" id="UP001597353"/>
    </source>
</evidence>
<evidence type="ECO:0000256" key="4">
    <source>
        <dbReference type="ARBA" id="ARBA00022679"/>
    </source>
</evidence>
<protein>
    <recommendedName>
        <fullName evidence="3 9">Gluconokinase</fullName>
        <ecNumber evidence="3 9">2.7.1.12</ecNumber>
    </recommendedName>
</protein>
<evidence type="ECO:0000256" key="8">
    <source>
        <dbReference type="ARBA" id="ARBA00048090"/>
    </source>
</evidence>
<dbReference type="NCBIfam" id="TIGR01313">
    <property type="entry name" value="therm_gnt_kin"/>
    <property type="match status" value="1"/>
</dbReference>
<dbReference type="SUPFAM" id="SSF52540">
    <property type="entry name" value="P-loop containing nucleoside triphosphate hydrolases"/>
    <property type="match status" value="1"/>
</dbReference>
<dbReference type="Pfam" id="PF13671">
    <property type="entry name" value="AAA_33"/>
    <property type="match status" value="1"/>
</dbReference>
<keyword evidence="6 9" id="KW-0418">Kinase</keyword>
<evidence type="ECO:0000313" key="10">
    <source>
        <dbReference type="EMBL" id="MFD1910632.1"/>
    </source>
</evidence>
<keyword evidence="11" id="KW-1185">Reference proteome</keyword>
<proteinExistence type="inferred from homology"/>
<dbReference type="Proteomes" id="UP001597353">
    <property type="component" value="Unassembled WGS sequence"/>
</dbReference>
<evidence type="ECO:0000256" key="3">
    <source>
        <dbReference type="ARBA" id="ARBA00012054"/>
    </source>
</evidence>
<comment type="similarity">
    <text evidence="2 9">Belongs to the gluconokinase GntK/GntV family.</text>
</comment>
<dbReference type="Gene3D" id="3.40.50.300">
    <property type="entry name" value="P-loop containing nucleotide triphosphate hydrolases"/>
    <property type="match status" value="1"/>
</dbReference>
<dbReference type="InterPro" id="IPR006001">
    <property type="entry name" value="Therm_gnt_kin"/>
</dbReference>
<comment type="pathway">
    <text evidence="1">Carbohydrate acid metabolism.</text>
</comment>
<gene>
    <name evidence="10" type="ORF">ACFSGJ_00225</name>
</gene>
<comment type="caution">
    <text evidence="10">The sequence shown here is derived from an EMBL/GenBank/DDBJ whole genome shotgun (WGS) entry which is preliminary data.</text>
</comment>
<evidence type="ECO:0000256" key="7">
    <source>
        <dbReference type="ARBA" id="ARBA00022840"/>
    </source>
</evidence>
<evidence type="ECO:0000256" key="6">
    <source>
        <dbReference type="ARBA" id="ARBA00022777"/>
    </source>
</evidence>
<comment type="catalytic activity">
    <reaction evidence="8 9">
        <text>D-gluconate + ATP = 6-phospho-D-gluconate + ADP + H(+)</text>
        <dbReference type="Rhea" id="RHEA:19433"/>
        <dbReference type="ChEBI" id="CHEBI:15378"/>
        <dbReference type="ChEBI" id="CHEBI:18391"/>
        <dbReference type="ChEBI" id="CHEBI:30616"/>
        <dbReference type="ChEBI" id="CHEBI:58759"/>
        <dbReference type="ChEBI" id="CHEBI:456216"/>
        <dbReference type="EC" id="2.7.1.12"/>
    </reaction>
</comment>
<sequence>MRSIVVMGVSGCGKSRIGQDLAARLGIPFVDGDDYHPAGNIEKMCSGQPLNDDDRAGWLSVLAGLLAERGPVVLACSALRRRYRDRLRQGAPDLVFVHLDGSYELLAGRLGQRKGHFFTGEAMLRDQFATLEPPGGDEAVVRVDIDQPPGAVVDAAAAGLARLE</sequence>
<keyword evidence="7 9" id="KW-0067">ATP-binding</keyword>
<dbReference type="PANTHER" id="PTHR43442:SF3">
    <property type="entry name" value="GLUCONOKINASE-RELATED"/>
    <property type="match status" value="1"/>
</dbReference>
<accession>A0ABW4S142</accession>
<dbReference type="InterPro" id="IPR027417">
    <property type="entry name" value="P-loop_NTPase"/>
</dbReference>
<dbReference type="CDD" id="cd02021">
    <property type="entry name" value="GntK"/>
    <property type="match status" value="1"/>
</dbReference>
<evidence type="ECO:0000256" key="1">
    <source>
        <dbReference type="ARBA" id="ARBA00004761"/>
    </source>
</evidence>
<evidence type="ECO:0000256" key="2">
    <source>
        <dbReference type="ARBA" id="ARBA00008420"/>
    </source>
</evidence>
<name>A0ABW4S142_9RHOB</name>
<dbReference type="RefSeq" id="WP_390258422.1">
    <property type="nucleotide sequence ID" value="NZ_JBHUGH010000001.1"/>
</dbReference>
<organism evidence="10 11">
    <name type="scientific">Halodurantibacterium flavum</name>
    <dbReference type="NCBI Taxonomy" id="1382802"/>
    <lineage>
        <taxon>Bacteria</taxon>
        <taxon>Pseudomonadati</taxon>
        <taxon>Pseudomonadota</taxon>
        <taxon>Alphaproteobacteria</taxon>
        <taxon>Rhodobacterales</taxon>
        <taxon>Paracoccaceae</taxon>
        <taxon>Halodurantibacterium</taxon>
    </lineage>
</organism>
<keyword evidence="4 9" id="KW-0808">Transferase</keyword>
<dbReference type="PANTHER" id="PTHR43442">
    <property type="entry name" value="GLUCONOKINASE-RELATED"/>
    <property type="match status" value="1"/>
</dbReference>
<keyword evidence="5 9" id="KW-0547">Nucleotide-binding</keyword>